<reference evidence="1 2" key="1">
    <citation type="submission" date="2021-06" db="EMBL/GenBank/DDBJ databases">
        <authorList>
            <person name="Kallberg Y."/>
            <person name="Tangrot J."/>
            <person name="Rosling A."/>
        </authorList>
    </citation>
    <scope>NUCLEOTIDE SEQUENCE [LARGE SCALE GENOMIC DNA]</scope>
    <source>
        <strain evidence="1 2">120-4 pot B 10/14</strain>
    </source>
</reference>
<dbReference type="EMBL" id="CAJVQB010010206">
    <property type="protein sequence ID" value="CAG8737674.1"/>
    <property type="molecule type" value="Genomic_DNA"/>
</dbReference>
<organism evidence="1 2">
    <name type="scientific">Gigaspora margarita</name>
    <dbReference type="NCBI Taxonomy" id="4874"/>
    <lineage>
        <taxon>Eukaryota</taxon>
        <taxon>Fungi</taxon>
        <taxon>Fungi incertae sedis</taxon>
        <taxon>Mucoromycota</taxon>
        <taxon>Glomeromycotina</taxon>
        <taxon>Glomeromycetes</taxon>
        <taxon>Diversisporales</taxon>
        <taxon>Gigasporaceae</taxon>
        <taxon>Gigaspora</taxon>
    </lineage>
</organism>
<dbReference type="Proteomes" id="UP000789901">
    <property type="component" value="Unassembled WGS sequence"/>
</dbReference>
<protein>
    <submittedName>
        <fullName evidence="1">25840_t:CDS:1</fullName>
    </submittedName>
</protein>
<accession>A0ABN7V6Q0</accession>
<name>A0ABN7V6Q0_GIGMA</name>
<proteinExistence type="predicted"/>
<gene>
    <name evidence="1" type="ORF">GMARGA_LOCUS15041</name>
</gene>
<comment type="caution">
    <text evidence="1">The sequence shown here is derived from an EMBL/GenBank/DDBJ whole genome shotgun (WGS) entry which is preliminary data.</text>
</comment>
<evidence type="ECO:0000313" key="2">
    <source>
        <dbReference type="Proteomes" id="UP000789901"/>
    </source>
</evidence>
<feature type="non-terminal residue" evidence="1">
    <location>
        <position position="1"/>
    </location>
</feature>
<sequence>EELLENYPNYFKKFKFLFSEQYEQEINRLTNTSVIQQLQTSNAYKEIVRQILTNLNNMELHKLILKQLIH</sequence>
<evidence type="ECO:0000313" key="1">
    <source>
        <dbReference type="EMBL" id="CAG8737674.1"/>
    </source>
</evidence>
<keyword evidence="2" id="KW-1185">Reference proteome</keyword>